<accession>A0AAU7DVQ1</accession>
<sequence>MTTTIAEPRTAEMTVDQAIGLTVNQYLFALKMPAVDLARAFNIGRSTVSRKLHGLVSFSPTELLITAKLLGIEISDLMPTWHEKAPESEGGFEGWVPAPFVPGKGHLTPFRSNQNLEPSVP</sequence>
<organism evidence="2">
    <name type="scientific">Jonesiaceae bacterium BS-20</name>
    <dbReference type="NCBI Taxonomy" id="3120821"/>
    <lineage>
        <taxon>Bacteria</taxon>
        <taxon>Bacillati</taxon>
        <taxon>Actinomycetota</taxon>
        <taxon>Actinomycetes</taxon>
        <taxon>Micrococcales</taxon>
        <taxon>Jonesiaceae</taxon>
    </lineage>
</organism>
<gene>
    <name evidence="2" type="ORF">V5R04_01465</name>
</gene>
<dbReference type="Gene3D" id="1.10.260.40">
    <property type="entry name" value="lambda repressor-like DNA-binding domains"/>
    <property type="match status" value="1"/>
</dbReference>
<dbReference type="PROSITE" id="PS50943">
    <property type="entry name" value="HTH_CROC1"/>
    <property type="match status" value="1"/>
</dbReference>
<proteinExistence type="predicted"/>
<evidence type="ECO:0000313" key="2">
    <source>
        <dbReference type="EMBL" id="XBH21923.1"/>
    </source>
</evidence>
<dbReference type="CDD" id="cd00093">
    <property type="entry name" value="HTH_XRE"/>
    <property type="match status" value="1"/>
</dbReference>
<dbReference type="GO" id="GO:0003677">
    <property type="term" value="F:DNA binding"/>
    <property type="evidence" value="ECO:0007669"/>
    <property type="project" value="InterPro"/>
</dbReference>
<protein>
    <submittedName>
        <fullName evidence="2">Helix-turn-helix transcriptional regulator</fullName>
    </submittedName>
</protein>
<dbReference type="SUPFAM" id="SSF47413">
    <property type="entry name" value="lambda repressor-like DNA-binding domains"/>
    <property type="match status" value="1"/>
</dbReference>
<dbReference type="InterPro" id="IPR010982">
    <property type="entry name" value="Lambda_DNA-bd_dom_sf"/>
</dbReference>
<feature type="domain" description="HTH cro/C1-type" evidence="1">
    <location>
        <begin position="36"/>
        <end position="77"/>
    </location>
</feature>
<dbReference type="AlphaFoldDB" id="A0AAU7DVQ1"/>
<reference evidence="2" key="1">
    <citation type="submission" date="2024-02" db="EMBL/GenBank/DDBJ databases">
        <title>Tomenella chthoni gen. nov. sp. nov., a member of the family Jonesiaceae isolated from bat guano.</title>
        <authorList>
            <person name="Miller S.L."/>
            <person name="King J."/>
            <person name="Sankaranarayanan K."/>
            <person name="Lawson P.A."/>
        </authorList>
    </citation>
    <scope>NUCLEOTIDE SEQUENCE</scope>
    <source>
        <strain evidence="2">BS-20</strain>
    </source>
</reference>
<name>A0AAU7DVQ1_9MICO</name>
<evidence type="ECO:0000259" key="1">
    <source>
        <dbReference type="PROSITE" id="PS50943"/>
    </source>
</evidence>
<dbReference type="InterPro" id="IPR001387">
    <property type="entry name" value="Cro/C1-type_HTH"/>
</dbReference>
<dbReference type="EMBL" id="CP146203">
    <property type="protein sequence ID" value="XBH21923.1"/>
    <property type="molecule type" value="Genomic_DNA"/>
</dbReference>